<feature type="compositionally biased region" description="Basic and acidic residues" evidence="1">
    <location>
        <begin position="128"/>
        <end position="144"/>
    </location>
</feature>
<dbReference type="OrthoDB" id="48111at2759"/>
<reference evidence="3" key="2">
    <citation type="submission" date="2021-04" db="EMBL/GenBank/DDBJ databases">
        <authorList>
            <person name="Podell S."/>
        </authorList>
    </citation>
    <scope>NUCLEOTIDE SEQUENCE</scope>
    <source>
        <strain evidence="3">Hildebrandi</strain>
    </source>
</reference>
<proteinExistence type="predicted"/>
<organism evidence="3 4">
    <name type="scientific">Nitzschia inconspicua</name>
    <dbReference type="NCBI Taxonomy" id="303405"/>
    <lineage>
        <taxon>Eukaryota</taxon>
        <taxon>Sar</taxon>
        <taxon>Stramenopiles</taxon>
        <taxon>Ochrophyta</taxon>
        <taxon>Bacillariophyta</taxon>
        <taxon>Bacillariophyceae</taxon>
        <taxon>Bacillariophycidae</taxon>
        <taxon>Bacillariales</taxon>
        <taxon>Bacillariaceae</taxon>
        <taxon>Nitzschia</taxon>
    </lineage>
</organism>
<dbReference type="EMBL" id="JAGRRH010000027">
    <property type="protein sequence ID" value="KAG7340521.1"/>
    <property type="molecule type" value="Genomic_DNA"/>
</dbReference>
<sequence length="397" mass="43910">MNARDKVLGEDETDIIDWVETFSDEVDLVTGEDILSYNAARRIIFDLVGLTWWILLFAVIVSPLLTVIYHIVHRVRKTVSIIFRVNNQKEDFQADDKFTAWFLNSNEQNKTAVLHTINDVEDPDEQIEGRMNDVGDADPKHKPSIDATSGEVNRRRLLQKNDSTYIDGPSIGLYIGSKNMRVTEASESVCWFMMFFPSENPTLSHCFFIALLTSISARVVLSSPAGQHPISILRLWKASNPALENFTLADMTFLSSLSYRSSSIVGSQLDGWFSPSGNDAISIVSVRGTVSSMDLLVDNQLWQAAILAEVVRLALPFGEIFTPILPTLVYSINLMQSQAVQRVSYYKAITRFVNALQENATFTGIGLTGHSLCGGIAMISAARTGVGAVAIRSQCCA</sequence>
<evidence type="ECO:0000256" key="2">
    <source>
        <dbReference type="SAM" id="Phobius"/>
    </source>
</evidence>
<feature type="transmembrane region" description="Helical" evidence="2">
    <location>
        <begin position="50"/>
        <end position="72"/>
    </location>
</feature>
<name>A0A9K3KBW9_9STRA</name>
<keyword evidence="4" id="KW-1185">Reference proteome</keyword>
<evidence type="ECO:0008006" key="5">
    <source>
        <dbReference type="Google" id="ProtNLM"/>
    </source>
</evidence>
<evidence type="ECO:0000313" key="4">
    <source>
        <dbReference type="Proteomes" id="UP000693970"/>
    </source>
</evidence>
<reference evidence="3" key="1">
    <citation type="journal article" date="2021" name="Sci. Rep.">
        <title>Diploid genomic architecture of Nitzschia inconspicua, an elite biomass production diatom.</title>
        <authorList>
            <person name="Oliver A."/>
            <person name="Podell S."/>
            <person name="Pinowska A."/>
            <person name="Traller J.C."/>
            <person name="Smith S.R."/>
            <person name="McClure R."/>
            <person name="Beliaev A."/>
            <person name="Bohutskyi P."/>
            <person name="Hill E.A."/>
            <person name="Rabines A."/>
            <person name="Zheng H."/>
            <person name="Allen L.Z."/>
            <person name="Kuo A."/>
            <person name="Grigoriev I.V."/>
            <person name="Allen A.E."/>
            <person name="Hazlebeck D."/>
            <person name="Allen E.E."/>
        </authorList>
    </citation>
    <scope>NUCLEOTIDE SEQUENCE</scope>
    <source>
        <strain evidence="3">Hildebrandi</strain>
    </source>
</reference>
<evidence type="ECO:0000256" key="1">
    <source>
        <dbReference type="SAM" id="MobiDB-lite"/>
    </source>
</evidence>
<keyword evidence="2" id="KW-0812">Transmembrane</keyword>
<dbReference type="Proteomes" id="UP000693970">
    <property type="component" value="Unassembled WGS sequence"/>
</dbReference>
<accession>A0A9K3KBW9</accession>
<keyword evidence="2" id="KW-0472">Membrane</keyword>
<protein>
    <recommendedName>
        <fullName evidence="5">Fungal lipase-like domain-containing protein</fullName>
    </recommendedName>
</protein>
<gene>
    <name evidence="3" type="ORF">IV203_024064</name>
</gene>
<dbReference type="AlphaFoldDB" id="A0A9K3KBW9"/>
<comment type="caution">
    <text evidence="3">The sequence shown here is derived from an EMBL/GenBank/DDBJ whole genome shotgun (WGS) entry which is preliminary data.</text>
</comment>
<feature type="region of interest" description="Disordered" evidence="1">
    <location>
        <begin position="128"/>
        <end position="151"/>
    </location>
</feature>
<keyword evidence="2" id="KW-1133">Transmembrane helix</keyword>
<evidence type="ECO:0000313" key="3">
    <source>
        <dbReference type="EMBL" id="KAG7340521.1"/>
    </source>
</evidence>